<protein>
    <recommendedName>
        <fullName evidence="4 7">dTDP-glucose 4,6-dehydratase</fullName>
        <ecNumber evidence="4 7">4.2.1.46</ecNumber>
    </recommendedName>
</protein>
<reference evidence="9 10" key="1">
    <citation type="submission" date="2023-10" db="EMBL/GenBank/DDBJ databases">
        <title>Complete genome sequence of Shewanella sp. DAU334.</title>
        <authorList>
            <person name="Lee Y.-S."/>
            <person name="Jeong H.-R."/>
            <person name="Hwang E.-J."/>
            <person name="Choi Y.-L."/>
            <person name="Kim G.-D."/>
        </authorList>
    </citation>
    <scope>NUCLEOTIDE SEQUENCE [LARGE SCALE GENOMIC DNA]</scope>
    <source>
        <strain evidence="9 10">DAU334</strain>
    </source>
</reference>
<organism evidence="9 10">
    <name type="scientific">Shewanella youngdeokensis</name>
    <dbReference type="NCBI Taxonomy" id="2999068"/>
    <lineage>
        <taxon>Bacteria</taxon>
        <taxon>Pseudomonadati</taxon>
        <taxon>Pseudomonadota</taxon>
        <taxon>Gammaproteobacteria</taxon>
        <taxon>Alteromonadales</taxon>
        <taxon>Shewanellaceae</taxon>
        <taxon>Shewanella</taxon>
    </lineage>
</organism>
<feature type="domain" description="NAD(P)-binding" evidence="8">
    <location>
        <begin position="7"/>
        <end position="343"/>
    </location>
</feature>
<evidence type="ECO:0000256" key="3">
    <source>
        <dbReference type="ARBA" id="ARBA00008178"/>
    </source>
</evidence>
<comment type="similarity">
    <text evidence="3 7">Belongs to the NAD(P)-dependent epimerase/dehydratase family. dTDP-glucose dehydratase subfamily.</text>
</comment>
<keyword evidence="5" id="KW-0520">NAD</keyword>
<dbReference type="Gene3D" id="3.40.50.720">
    <property type="entry name" value="NAD(P)-binding Rossmann-like Domain"/>
    <property type="match status" value="1"/>
</dbReference>
<accession>A0ABZ0K160</accession>
<dbReference type="Gene3D" id="3.90.25.10">
    <property type="entry name" value="UDP-galactose 4-epimerase, domain 1"/>
    <property type="match status" value="1"/>
</dbReference>
<name>A0ABZ0K160_9GAMM</name>
<evidence type="ECO:0000313" key="10">
    <source>
        <dbReference type="Proteomes" id="UP001529491"/>
    </source>
</evidence>
<dbReference type="CDD" id="cd05246">
    <property type="entry name" value="dTDP_GD_SDR_e"/>
    <property type="match status" value="1"/>
</dbReference>
<dbReference type="RefSeq" id="WP_310470563.1">
    <property type="nucleotide sequence ID" value="NZ_CP136522.1"/>
</dbReference>
<keyword evidence="6 7" id="KW-0456">Lyase</keyword>
<evidence type="ECO:0000256" key="1">
    <source>
        <dbReference type="ARBA" id="ARBA00001539"/>
    </source>
</evidence>
<evidence type="ECO:0000256" key="5">
    <source>
        <dbReference type="ARBA" id="ARBA00023027"/>
    </source>
</evidence>
<dbReference type="GO" id="GO:0008460">
    <property type="term" value="F:dTDP-glucose 4,6-dehydratase activity"/>
    <property type="evidence" value="ECO:0007669"/>
    <property type="project" value="UniProtKB-EC"/>
</dbReference>
<sequence>MNNKKILVTGGAGFIGANFVHYWLNNNPNDTVVVLDALTYAGNIANLDPVIDNPNFTFVQGNICDTELVELLLNEHSITTIVHFAAESHVDRSITGPDAFIETNILGTYSLLKAAKKIWIEQPTLKGEPIVDHRFHHVSTDEVYGTLSATDPAFTEDTAYAPNSPYSASKAASDHLVRAYHHTYGLQVTTSNCSNNYGPYHFPEKLIPLIVTNILSDKPLPVYGDGQQIRDWLYVEDHARGIELVLKQGRVGENYNIGGNNEWANIDIVKLICNKMNAKFANSRELTTQFPQATSVIAGCAEQLITFVEDRAGHDKRYAIDADKSNTELGYVPIQNFESGFEKTLDWFLDNSGWWQSILDGSYQK</sequence>
<comment type="cofactor">
    <cofactor evidence="2 7">
        <name>NAD(+)</name>
        <dbReference type="ChEBI" id="CHEBI:57540"/>
    </cofactor>
</comment>
<dbReference type="InterPro" id="IPR036291">
    <property type="entry name" value="NAD(P)-bd_dom_sf"/>
</dbReference>
<evidence type="ECO:0000256" key="2">
    <source>
        <dbReference type="ARBA" id="ARBA00001911"/>
    </source>
</evidence>
<keyword evidence="10" id="KW-1185">Reference proteome</keyword>
<dbReference type="Proteomes" id="UP001529491">
    <property type="component" value="Chromosome"/>
</dbReference>
<evidence type="ECO:0000256" key="7">
    <source>
        <dbReference type="RuleBase" id="RU004473"/>
    </source>
</evidence>
<dbReference type="Pfam" id="PF16363">
    <property type="entry name" value="GDP_Man_Dehyd"/>
    <property type="match status" value="1"/>
</dbReference>
<proteinExistence type="inferred from homology"/>
<evidence type="ECO:0000313" key="9">
    <source>
        <dbReference type="EMBL" id="WOT06289.1"/>
    </source>
</evidence>
<dbReference type="EC" id="4.2.1.46" evidence="4 7"/>
<dbReference type="SUPFAM" id="SSF51735">
    <property type="entry name" value="NAD(P)-binding Rossmann-fold domains"/>
    <property type="match status" value="1"/>
</dbReference>
<dbReference type="PANTHER" id="PTHR43000">
    <property type="entry name" value="DTDP-D-GLUCOSE 4,6-DEHYDRATASE-RELATED"/>
    <property type="match status" value="1"/>
</dbReference>
<dbReference type="InterPro" id="IPR016040">
    <property type="entry name" value="NAD(P)-bd_dom"/>
</dbReference>
<evidence type="ECO:0000256" key="4">
    <source>
        <dbReference type="ARBA" id="ARBA00011990"/>
    </source>
</evidence>
<comment type="catalytic activity">
    <reaction evidence="1 7">
        <text>dTDP-alpha-D-glucose = dTDP-4-dehydro-6-deoxy-alpha-D-glucose + H2O</text>
        <dbReference type="Rhea" id="RHEA:17221"/>
        <dbReference type="ChEBI" id="CHEBI:15377"/>
        <dbReference type="ChEBI" id="CHEBI:57477"/>
        <dbReference type="ChEBI" id="CHEBI:57649"/>
        <dbReference type="EC" id="4.2.1.46"/>
    </reaction>
</comment>
<evidence type="ECO:0000259" key="8">
    <source>
        <dbReference type="Pfam" id="PF16363"/>
    </source>
</evidence>
<dbReference type="InterPro" id="IPR005888">
    <property type="entry name" value="dTDP_Gluc_deHydtase"/>
</dbReference>
<dbReference type="NCBIfam" id="TIGR01181">
    <property type="entry name" value="dTDP_gluc_dehyt"/>
    <property type="match status" value="1"/>
</dbReference>
<gene>
    <name evidence="9" type="primary">rfbB</name>
    <name evidence="9" type="ORF">RGE70_05680</name>
</gene>
<dbReference type="EMBL" id="CP136522">
    <property type="protein sequence ID" value="WOT06289.1"/>
    <property type="molecule type" value="Genomic_DNA"/>
</dbReference>
<evidence type="ECO:0000256" key="6">
    <source>
        <dbReference type="ARBA" id="ARBA00023239"/>
    </source>
</evidence>